<keyword evidence="1" id="KW-0121">Carboxypeptidase</keyword>
<dbReference type="Gene3D" id="3.30.420.40">
    <property type="match status" value="1"/>
</dbReference>
<dbReference type="Gramene" id="Psat01G0399400-T2">
    <property type="protein sequence ID" value="KAI5445980.1"/>
    <property type="gene ID" value="KIW84_013994"/>
</dbReference>
<dbReference type="GO" id="GO:0004180">
    <property type="term" value="F:carboxypeptidase activity"/>
    <property type="evidence" value="ECO:0007669"/>
    <property type="project" value="UniProtKB-KW"/>
</dbReference>
<dbReference type="GO" id="GO:0005739">
    <property type="term" value="C:mitochondrion"/>
    <property type="evidence" value="ECO:0007669"/>
    <property type="project" value="TreeGrafter"/>
</dbReference>
<evidence type="ECO:0000313" key="1">
    <source>
        <dbReference type="EMBL" id="KAI5445980.1"/>
    </source>
</evidence>
<comment type="caution">
    <text evidence="1">The sequence shown here is derived from an EMBL/GenBank/DDBJ whole genome shotgun (WGS) entry which is preliminary data.</text>
</comment>
<name>A0A9D5GYJ8_PEA</name>
<evidence type="ECO:0000313" key="2">
    <source>
        <dbReference type="Proteomes" id="UP001058974"/>
    </source>
</evidence>
<dbReference type="PANTHER" id="PTHR11735:SF6">
    <property type="entry name" value="TRNA N6-ADENOSINE THREONYLCARBAMOYLTRANSFERASE, MITOCHONDRIAL"/>
    <property type="match status" value="1"/>
</dbReference>
<proteinExistence type="predicted"/>
<dbReference type="Proteomes" id="UP001058974">
    <property type="component" value="Chromosome 1"/>
</dbReference>
<reference evidence="1 2" key="1">
    <citation type="journal article" date="2022" name="Nat. Genet.">
        <title>Improved pea reference genome and pan-genome highlight genomic features and evolutionary characteristics.</title>
        <authorList>
            <person name="Yang T."/>
            <person name="Liu R."/>
            <person name="Luo Y."/>
            <person name="Hu S."/>
            <person name="Wang D."/>
            <person name="Wang C."/>
            <person name="Pandey M.K."/>
            <person name="Ge S."/>
            <person name="Xu Q."/>
            <person name="Li N."/>
            <person name="Li G."/>
            <person name="Huang Y."/>
            <person name="Saxena R.K."/>
            <person name="Ji Y."/>
            <person name="Li M."/>
            <person name="Yan X."/>
            <person name="He Y."/>
            <person name="Liu Y."/>
            <person name="Wang X."/>
            <person name="Xiang C."/>
            <person name="Varshney R.K."/>
            <person name="Ding H."/>
            <person name="Gao S."/>
            <person name="Zong X."/>
        </authorList>
    </citation>
    <scope>NUCLEOTIDE SEQUENCE [LARGE SCALE GENOMIC DNA]</scope>
    <source>
        <strain evidence="1 2">cv. Zhongwan 6</strain>
    </source>
</reference>
<protein>
    <submittedName>
        <fullName evidence="1">Glutamated carboxypeptidase, variant 2</fullName>
    </submittedName>
</protein>
<sequence length="140" mass="15394">MLLFLSTIAVPSISRVKFLPKPSLFTFTSLRRIQLPHNHSTRTVSCVTNELHNRTPKRDGDLVVLGIETSCDDTAVAVVRSDGEILSQVVSSQADLLVKYGGVAPKMARSSLTSDRPGSQQISNRASYTFSISFFSLPFY</sequence>
<keyword evidence="1" id="KW-0378">Hydrolase</keyword>
<organism evidence="1 2">
    <name type="scientific">Pisum sativum</name>
    <name type="common">Garden pea</name>
    <name type="synonym">Lathyrus oleraceus</name>
    <dbReference type="NCBI Taxonomy" id="3888"/>
    <lineage>
        <taxon>Eukaryota</taxon>
        <taxon>Viridiplantae</taxon>
        <taxon>Streptophyta</taxon>
        <taxon>Embryophyta</taxon>
        <taxon>Tracheophyta</taxon>
        <taxon>Spermatophyta</taxon>
        <taxon>Magnoliopsida</taxon>
        <taxon>eudicotyledons</taxon>
        <taxon>Gunneridae</taxon>
        <taxon>Pentapetalae</taxon>
        <taxon>rosids</taxon>
        <taxon>fabids</taxon>
        <taxon>Fabales</taxon>
        <taxon>Fabaceae</taxon>
        <taxon>Papilionoideae</taxon>
        <taxon>50 kb inversion clade</taxon>
        <taxon>NPAAA clade</taxon>
        <taxon>Hologalegina</taxon>
        <taxon>IRL clade</taxon>
        <taxon>Fabeae</taxon>
        <taxon>Lathyrus</taxon>
    </lineage>
</organism>
<dbReference type="AlphaFoldDB" id="A0A9D5GYJ8"/>
<dbReference type="InterPro" id="IPR000905">
    <property type="entry name" value="Gcp-like_dom"/>
</dbReference>
<accession>A0A9D5GYJ8</accession>
<dbReference type="PANTHER" id="PTHR11735">
    <property type="entry name" value="TRNA N6-ADENOSINE THREONYLCARBAMOYLTRANSFERASE"/>
    <property type="match status" value="1"/>
</dbReference>
<keyword evidence="2" id="KW-1185">Reference proteome</keyword>
<gene>
    <name evidence="1" type="ORF">KIW84_013994</name>
</gene>
<keyword evidence="1" id="KW-0645">Protease</keyword>
<dbReference type="EMBL" id="JAMSHJ010000001">
    <property type="protein sequence ID" value="KAI5445980.1"/>
    <property type="molecule type" value="Genomic_DNA"/>
</dbReference>